<comment type="caution">
    <text evidence="3">The sequence shown here is derived from an EMBL/GenBank/DDBJ whole genome shotgun (WGS) entry which is preliminary data.</text>
</comment>
<name>A0ABU3C0T7_9GAMM</name>
<dbReference type="RefSeq" id="WP_311653070.1">
    <property type="nucleotide sequence ID" value="NZ_JAVRIB010000008.1"/>
</dbReference>
<sequence length="199" mass="21117">MPIHRSLTVIALLLWAVSGMAEEASSDTPAAEEQAPVIPAEAEDAETAENSENVPPDGTDGRSPSESAEASDEPMGHTDADGESGQVRLELNKLSVLDDACRAYVVARNQTEADFDQLRADIVMFDADGIVNKRLAVDLAPLPAGKTSLKVFDIGGLACDDIGQMLLNQILDCRDAGGERENCLADISVRARGPVPFIK</sequence>
<feature type="chain" id="PRO_5045174835" description="Tat pathway signal sequence domain protein" evidence="2">
    <location>
        <begin position="22"/>
        <end position="199"/>
    </location>
</feature>
<reference evidence="3 4" key="1">
    <citation type="submission" date="2023-09" db="EMBL/GenBank/DDBJ databases">
        <authorList>
            <person name="Rey-Velasco X."/>
        </authorList>
    </citation>
    <scope>NUCLEOTIDE SEQUENCE [LARGE SCALE GENOMIC DNA]</scope>
    <source>
        <strain evidence="3 4">W335</strain>
    </source>
</reference>
<keyword evidence="4" id="KW-1185">Reference proteome</keyword>
<organism evidence="3 4">
    <name type="scientific">Spectribacter hydrogenoxidans</name>
    <dbReference type="NCBI Taxonomy" id="3075608"/>
    <lineage>
        <taxon>Bacteria</taxon>
        <taxon>Pseudomonadati</taxon>
        <taxon>Pseudomonadota</taxon>
        <taxon>Gammaproteobacteria</taxon>
        <taxon>Salinisphaerales</taxon>
        <taxon>Salinisphaeraceae</taxon>
        <taxon>Spectribacter</taxon>
    </lineage>
</organism>
<proteinExistence type="predicted"/>
<evidence type="ECO:0008006" key="5">
    <source>
        <dbReference type="Google" id="ProtNLM"/>
    </source>
</evidence>
<gene>
    <name evidence="3" type="ORF">RM532_09410</name>
</gene>
<dbReference type="Proteomes" id="UP001251857">
    <property type="component" value="Unassembled WGS sequence"/>
</dbReference>
<accession>A0ABU3C0T7</accession>
<keyword evidence="2" id="KW-0732">Signal</keyword>
<evidence type="ECO:0000313" key="3">
    <source>
        <dbReference type="EMBL" id="MDT0635172.1"/>
    </source>
</evidence>
<dbReference type="EMBL" id="JAVRIB010000008">
    <property type="protein sequence ID" value="MDT0635172.1"/>
    <property type="molecule type" value="Genomic_DNA"/>
</dbReference>
<feature type="signal peptide" evidence="2">
    <location>
        <begin position="1"/>
        <end position="21"/>
    </location>
</feature>
<evidence type="ECO:0000256" key="2">
    <source>
        <dbReference type="SAM" id="SignalP"/>
    </source>
</evidence>
<feature type="region of interest" description="Disordered" evidence="1">
    <location>
        <begin position="25"/>
        <end position="84"/>
    </location>
</feature>
<protein>
    <recommendedName>
        <fullName evidence="5">Tat pathway signal sequence domain protein</fullName>
    </recommendedName>
</protein>
<evidence type="ECO:0000313" key="4">
    <source>
        <dbReference type="Proteomes" id="UP001251857"/>
    </source>
</evidence>
<evidence type="ECO:0000256" key="1">
    <source>
        <dbReference type="SAM" id="MobiDB-lite"/>
    </source>
</evidence>